<dbReference type="Proteomes" id="UP001607302">
    <property type="component" value="Unassembled WGS sequence"/>
</dbReference>
<evidence type="ECO:0000313" key="1">
    <source>
        <dbReference type="EMBL" id="KAL2730794.1"/>
    </source>
</evidence>
<protein>
    <submittedName>
        <fullName evidence="1">Uncharacterized protein</fullName>
    </submittedName>
</protein>
<accession>A0ABD2BDH2</accession>
<dbReference type="AlphaFoldDB" id="A0ABD2BDH2"/>
<comment type="caution">
    <text evidence="1">The sequence shown here is derived from an EMBL/GenBank/DDBJ whole genome shotgun (WGS) entry which is preliminary data.</text>
</comment>
<name>A0ABD2BDH2_VESSQ</name>
<sequence length="66" mass="7916">MEYYIIKIEYNNNNKIIENIFTKLFPKRIAVKLITKIHPTMWNNGTKLNWKMSECNEDIGIIIKDD</sequence>
<dbReference type="EMBL" id="JAUDFV010000110">
    <property type="protein sequence ID" value="KAL2730794.1"/>
    <property type="molecule type" value="Genomic_DNA"/>
</dbReference>
<proteinExistence type="predicted"/>
<organism evidence="1 2">
    <name type="scientific">Vespula squamosa</name>
    <name type="common">Southern yellow jacket</name>
    <name type="synonym">Wasp</name>
    <dbReference type="NCBI Taxonomy" id="30214"/>
    <lineage>
        <taxon>Eukaryota</taxon>
        <taxon>Metazoa</taxon>
        <taxon>Ecdysozoa</taxon>
        <taxon>Arthropoda</taxon>
        <taxon>Hexapoda</taxon>
        <taxon>Insecta</taxon>
        <taxon>Pterygota</taxon>
        <taxon>Neoptera</taxon>
        <taxon>Endopterygota</taxon>
        <taxon>Hymenoptera</taxon>
        <taxon>Apocrita</taxon>
        <taxon>Aculeata</taxon>
        <taxon>Vespoidea</taxon>
        <taxon>Vespidae</taxon>
        <taxon>Vespinae</taxon>
        <taxon>Vespula</taxon>
    </lineage>
</organism>
<reference evidence="1 2" key="1">
    <citation type="journal article" date="2024" name="Ann. Entomol. Soc. Am.">
        <title>Genomic analyses of the southern and eastern yellowjacket wasps (Hymenoptera: Vespidae) reveal evolutionary signatures of social life.</title>
        <authorList>
            <person name="Catto M.A."/>
            <person name="Caine P.B."/>
            <person name="Orr S.E."/>
            <person name="Hunt B.G."/>
            <person name="Goodisman M.A.D."/>
        </authorList>
    </citation>
    <scope>NUCLEOTIDE SEQUENCE [LARGE SCALE GENOMIC DNA]</scope>
    <source>
        <strain evidence="1">233</strain>
        <tissue evidence="1">Head and thorax</tissue>
    </source>
</reference>
<gene>
    <name evidence="1" type="ORF">V1478_005207</name>
</gene>
<evidence type="ECO:0000313" key="2">
    <source>
        <dbReference type="Proteomes" id="UP001607302"/>
    </source>
</evidence>
<keyword evidence="2" id="KW-1185">Reference proteome</keyword>